<reference evidence="1 2" key="1">
    <citation type="submission" date="2016-09" db="EMBL/GenBank/DDBJ databases">
        <title>The draft genome of Dichanthelium oligosanthes: A C3 panicoid grass species.</title>
        <authorList>
            <person name="Studer A.J."/>
            <person name="Schnable J.C."/>
            <person name="Brutnell T.P."/>
        </authorList>
    </citation>
    <scope>NUCLEOTIDE SEQUENCE [LARGE SCALE GENOMIC DNA]</scope>
    <source>
        <strain evidence="2">cv. Kellogg 1175</strain>
        <tissue evidence="1">Leaf</tissue>
    </source>
</reference>
<proteinExistence type="predicted"/>
<organism evidence="1 2">
    <name type="scientific">Dichanthelium oligosanthes</name>
    <dbReference type="NCBI Taxonomy" id="888268"/>
    <lineage>
        <taxon>Eukaryota</taxon>
        <taxon>Viridiplantae</taxon>
        <taxon>Streptophyta</taxon>
        <taxon>Embryophyta</taxon>
        <taxon>Tracheophyta</taxon>
        <taxon>Spermatophyta</taxon>
        <taxon>Magnoliopsida</taxon>
        <taxon>Liliopsida</taxon>
        <taxon>Poales</taxon>
        <taxon>Poaceae</taxon>
        <taxon>PACMAD clade</taxon>
        <taxon>Panicoideae</taxon>
        <taxon>Panicodae</taxon>
        <taxon>Paniceae</taxon>
        <taxon>Dichantheliinae</taxon>
        <taxon>Dichanthelium</taxon>
    </lineage>
</organism>
<evidence type="ECO:0000313" key="2">
    <source>
        <dbReference type="Proteomes" id="UP000095767"/>
    </source>
</evidence>
<dbReference type="Proteomes" id="UP000095767">
    <property type="component" value="Unassembled WGS sequence"/>
</dbReference>
<accession>A0A1E5V341</accession>
<protein>
    <submittedName>
        <fullName evidence="1">Uncharacterized protein</fullName>
    </submittedName>
</protein>
<keyword evidence="2" id="KW-1185">Reference proteome</keyword>
<comment type="caution">
    <text evidence="1">The sequence shown here is derived from an EMBL/GenBank/DDBJ whole genome shotgun (WGS) entry which is preliminary data.</text>
</comment>
<dbReference type="EMBL" id="LWDX02053300">
    <property type="protein sequence ID" value="OEL19531.1"/>
    <property type="molecule type" value="Genomic_DNA"/>
</dbReference>
<dbReference type="AlphaFoldDB" id="A0A1E5V341"/>
<sequence length="134" mass="14248">MPDLFAMLERVQAEVERAGEILAEEAMMQQWAAATGASDAFPFHYHGAGTFTADGGATSDHQEVMDAQMMLMGGKVSHAAHAPLPFAPMMLPPDLPPQPPFNYGSDHNHIAGYEGYGYGYNLGDGSGHGAVARI</sequence>
<name>A0A1E5V341_9POAL</name>
<gene>
    <name evidence="1" type="ORF">BAE44_0019452</name>
</gene>
<dbReference type="STRING" id="888268.A0A1E5V341"/>
<evidence type="ECO:0000313" key="1">
    <source>
        <dbReference type="EMBL" id="OEL19531.1"/>
    </source>
</evidence>